<protein>
    <submittedName>
        <fullName evidence="2">AbgT family transporter</fullName>
    </submittedName>
</protein>
<dbReference type="InterPro" id="IPR004697">
    <property type="entry name" value="AbgT"/>
</dbReference>
<name>A0ABS2FB55_9CLOT</name>
<dbReference type="RefSeq" id="WP_204571692.1">
    <property type="nucleotide sequence ID" value="NZ_JACJLL010000001.1"/>
</dbReference>
<gene>
    <name evidence="2" type="ORF">H6A19_00185</name>
</gene>
<keyword evidence="3" id="KW-1185">Reference proteome</keyword>
<feature type="transmembrane region" description="Helical" evidence="1">
    <location>
        <begin position="320"/>
        <end position="338"/>
    </location>
</feature>
<keyword evidence="1" id="KW-0812">Transmembrane</keyword>
<comment type="caution">
    <text evidence="2">The sequence shown here is derived from an EMBL/GenBank/DDBJ whole genome shotgun (WGS) entry which is preliminary data.</text>
</comment>
<feature type="transmembrane region" description="Helical" evidence="1">
    <location>
        <begin position="32"/>
        <end position="50"/>
    </location>
</feature>
<feature type="transmembrane region" description="Helical" evidence="1">
    <location>
        <begin position="464"/>
        <end position="479"/>
    </location>
</feature>
<dbReference type="PANTHER" id="PTHR30282:SF1">
    <property type="entry name" value="ABGT FAMILY TRANSPORTER"/>
    <property type="match status" value="1"/>
</dbReference>
<sequence>MEQRNERKVIDLQEKRKVSLIEKIGKKIPDPVIIFAIFYVVVLAATFFLGGKTFDVLNGDGSYTTHTILNMFDAENVQWIFSNALLNNWLAYGGGVLGTILVVMLGVGLAEESGLLSTLIKKVGLKVSDKMLPIVLVFLGIMSSIATDAGYVILIPLAGLLYAGLKKNPLIGMAAAFAGVSAGFSANLIPATPIDIIIGNNAKIFAEGQGIPFTNAAGEALNPATMHYYFVVASTFMLAAIGAFVTIKIIKPRLEKESYVIPEDMNLDDFTVKPVENKALKFAGLGFLIAVACVVGLYFGPLKTFVDPETGSKVTPFMDNIILIITFLFFMPGVFYGIKVGKFKNANDVVKGMSKQMGSMGSVLVLTFFSYNFLALLTKSGLGTYITYLGGNLLKFMNLSEYPILLIIGFILITAVINLFVGGLTSKWMLLGPIFLPMLYQVNSNMTPEVVAAAYRVADSSTNIITPLMSYAGIILVYMRKYKPEYTIGDMIRLMMPYSVSFLVGWTILLLGFFAFGIPFGF</sequence>
<feature type="transmembrane region" description="Helical" evidence="1">
    <location>
        <begin position="89"/>
        <end position="110"/>
    </location>
</feature>
<feature type="transmembrane region" description="Helical" evidence="1">
    <location>
        <begin position="359"/>
        <end position="382"/>
    </location>
</feature>
<keyword evidence="1" id="KW-1133">Transmembrane helix</keyword>
<evidence type="ECO:0000313" key="2">
    <source>
        <dbReference type="EMBL" id="MBM6817768.1"/>
    </source>
</evidence>
<feature type="transmembrane region" description="Helical" evidence="1">
    <location>
        <begin position="282"/>
        <end position="300"/>
    </location>
</feature>
<feature type="transmembrane region" description="Helical" evidence="1">
    <location>
        <begin position="131"/>
        <end position="163"/>
    </location>
</feature>
<reference evidence="2 3" key="1">
    <citation type="journal article" date="2021" name="Sci. Rep.">
        <title>The distribution of antibiotic resistance genes in chicken gut microbiota commensals.</title>
        <authorList>
            <person name="Juricova H."/>
            <person name="Matiasovicova J."/>
            <person name="Kubasova T."/>
            <person name="Cejkova D."/>
            <person name="Rychlik I."/>
        </authorList>
    </citation>
    <scope>NUCLEOTIDE SEQUENCE [LARGE SCALE GENOMIC DNA]</scope>
    <source>
        <strain evidence="2 3">An435</strain>
    </source>
</reference>
<organism evidence="2 3">
    <name type="scientific">Clostridium saudiense</name>
    <dbReference type="NCBI Taxonomy" id="1414720"/>
    <lineage>
        <taxon>Bacteria</taxon>
        <taxon>Bacillati</taxon>
        <taxon>Bacillota</taxon>
        <taxon>Clostridia</taxon>
        <taxon>Eubacteriales</taxon>
        <taxon>Clostridiaceae</taxon>
        <taxon>Clostridium</taxon>
    </lineage>
</organism>
<feature type="transmembrane region" description="Helical" evidence="1">
    <location>
        <begin position="402"/>
        <end position="421"/>
    </location>
</feature>
<feature type="transmembrane region" description="Helical" evidence="1">
    <location>
        <begin position="500"/>
        <end position="520"/>
    </location>
</feature>
<dbReference type="Proteomes" id="UP000767334">
    <property type="component" value="Unassembled WGS sequence"/>
</dbReference>
<feature type="transmembrane region" description="Helical" evidence="1">
    <location>
        <begin position="428"/>
        <end position="444"/>
    </location>
</feature>
<evidence type="ECO:0000256" key="1">
    <source>
        <dbReference type="SAM" id="Phobius"/>
    </source>
</evidence>
<feature type="transmembrane region" description="Helical" evidence="1">
    <location>
        <begin position="228"/>
        <end position="247"/>
    </location>
</feature>
<keyword evidence="1" id="KW-0472">Membrane</keyword>
<evidence type="ECO:0000313" key="3">
    <source>
        <dbReference type="Proteomes" id="UP000767334"/>
    </source>
</evidence>
<accession>A0ABS2FB55</accession>
<dbReference type="Pfam" id="PF03806">
    <property type="entry name" value="ABG_transport"/>
    <property type="match status" value="1"/>
</dbReference>
<dbReference type="PANTHER" id="PTHR30282">
    <property type="entry name" value="P-AMINOBENZOYL GLUTAMATE TRANSPORTER"/>
    <property type="match status" value="1"/>
</dbReference>
<proteinExistence type="predicted"/>
<dbReference type="EMBL" id="JACJLL010000001">
    <property type="protein sequence ID" value="MBM6817768.1"/>
    <property type="molecule type" value="Genomic_DNA"/>
</dbReference>